<dbReference type="InterPro" id="IPR021752">
    <property type="entry name" value="TF_Rrn7_Zf"/>
</dbReference>
<dbReference type="GO" id="GO:0005634">
    <property type="term" value="C:nucleus"/>
    <property type="evidence" value="ECO:0007669"/>
    <property type="project" value="UniProtKB-SubCell"/>
</dbReference>
<organism evidence="15 16">
    <name type="scientific">Talaromyces pinophilus</name>
    <name type="common">Penicillium pinophilum</name>
    <dbReference type="NCBI Taxonomy" id="128442"/>
    <lineage>
        <taxon>Eukaryota</taxon>
        <taxon>Fungi</taxon>
        <taxon>Dikarya</taxon>
        <taxon>Ascomycota</taxon>
        <taxon>Pezizomycotina</taxon>
        <taxon>Eurotiomycetes</taxon>
        <taxon>Eurotiomycetidae</taxon>
        <taxon>Eurotiales</taxon>
        <taxon>Trichocomaceae</taxon>
        <taxon>Talaromyces</taxon>
        <taxon>Talaromyces sect. Talaromyces</taxon>
    </lineage>
</organism>
<dbReference type="AlphaFoldDB" id="A0A6V8HAJ9"/>
<evidence type="ECO:0000256" key="6">
    <source>
        <dbReference type="ARBA" id="ARBA00022490"/>
    </source>
</evidence>
<sequence>MEYVKRGPCGQEGCRETRYYLDNGIWFCRRGHQQEGRQVEEDPDDYNKRGTVHRIKKVAVEKIQRNRFDISLDEAREDDGSESGVFSSQTPAASVEKKDSTHIMSIGDIYKFAIRNEIPFVKALKSIPQEMKDRMSPQHTRDLSIQVMPSNEDIHETVNQLVAMYSREYNVVFPPLNIPLMLFQFIRQLALPLEIYPIVRRLQQLFKFRFKFSSKKKWTVKADNYPEAQLLSLIVVATKLIFPFSNAKGFPSVPTEPAAQLIDWNLWRAAQKEFESLDKIPGRLPKGQEINVNEGNVFHMTEGQLDDYLDWYQDTWLDQKKAGHPLADMFPLTPAKPDNRPGLKTGAEIQEEIDKKVREMTAGIRLAKIIPDDQAKGEKENDVDEYSNEEKEKIPRPGSSYRIYKTESDLPKTARKFYETAADLAGLFVKTLTGKTITLEVESSDTIDNVKSKIQDKEGIPPDQQRLIFAGKQLEDGRTLSDYNIQKESTLHLVLRLRGGIIEPSLKALASKYNCEKSICRKCYARLPPRATNCRKRKCGHTNQLRPKKKLK</sequence>
<dbReference type="InterPro" id="IPR019956">
    <property type="entry name" value="Ubiquitin_dom"/>
</dbReference>
<dbReference type="PROSITE" id="PS50053">
    <property type="entry name" value="UBIQUITIN_2"/>
    <property type="match status" value="1"/>
</dbReference>
<dbReference type="InterPro" id="IPR048538">
    <property type="entry name" value="Rrn7_cyclin_C"/>
</dbReference>
<proteinExistence type="inferred from homology"/>
<evidence type="ECO:0000256" key="4">
    <source>
        <dbReference type="ARBA" id="ARBA00008373"/>
    </source>
</evidence>
<dbReference type="SMART" id="SM00213">
    <property type="entry name" value="UBQ"/>
    <property type="match status" value="1"/>
</dbReference>
<dbReference type="GO" id="GO:0016567">
    <property type="term" value="P:protein ubiquitination"/>
    <property type="evidence" value="ECO:0007669"/>
    <property type="project" value="UniProtKB-ARBA"/>
</dbReference>
<evidence type="ECO:0000259" key="14">
    <source>
        <dbReference type="PROSITE" id="PS50053"/>
    </source>
</evidence>
<comment type="similarity">
    <text evidence="5">In the C-terminal section; belongs to the eukaryotic ribosomal protein eL40 family.</text>
</comment>
<dbReference type="InterPro" id="IPR011332">
    <property type="entry name" value="Ribosomal_zn-bd"/>
</dbReference>
<dbReference type="FunFam" id="3.10.20.90:FF:000014">
    <property type="entry name" value="Ubiquitin-60S ribosomal L40 fusion"/>
    <property type="match status" value="1"/>
</dbReference>
<dbReference type="CDD" id="cd01803">
    <property type="entry name" value="Ubl_ubiquitin"/>
    <property type="match status" value="1"/>
</dbReference>
<dbReference type="Pfam" id="PF20645">
    <property type="entry name" value="Rrn7_cyclin_C"/>
    <property type="match status" value="1"/>
</dbReference>
<keyword evidence="10" id="KW-0687">Ribonucleoprotein</keyword>
<dbReference type="GO" id="GO:0005737">
    <property type="term" value="C:cytoplasm"/>
    <property type="evidence" value="ECO:0007669"/>
    <property type="project" value="UniProtKB-SubCell"/>
</dbReference>
<dbReference type="InterPro" id="IPR001975">
    <property type="entry name" value="Ribosomal_eL40_dom"/>
</dbReference>
<dbReference type="SUPFAM" id="SSF54236">
    <property type="entry name" value="Ubiquitin-like"/>
    <property type="match status" value="1"/>
</dbReference>
<comment type="similarity">
    <text evidence="4">In the N-terminal section; belongs to the ubiquitin family.</text>
</comment>
<dbReference type="InterPro" id="IPR050158">
    <property type="entry name" value="Ubiquitin_ubiquitin-like"/>
</dbReference>
<dbReference type="Gene3D" id="3.10.20.90">
    <property type="entry name" value="Phosphatidylinositol 3-kinase Catalytic Subunit, Chain A, domain 1"/>
    <property type="match status" value="1"/>
</dbReference>
<dbReference type="InterPro" id="IPR000626">
    <property type="entry name" value="Ubiquitin-like_dom"/>
</dbReference>
<name>A0A6V8HAJ9_TALPI</name>
<evidence type="ECO:0000256" key="7">
    <source>
        <dbReference type="ARBA" id="ARBA00022499"/>
    </source>
</evidence>
<dbReference type="FunFam" id="4.10.1060.50:FF:000001">
    <property type="entry name" value="ubiquitin-60S ribosomal protein L40"/>
    <property type="match status" value="1"/>
</dbReference>
<comment type="caution">
    <text evidence="15">The sequence shown here is derived from an EMBL/GenBank/DDBJ whole genome shotgun (WGS) entry which is preliminary data.</text>
</comment>
<keyword evidence="9" id="KW-0539">Nucleus</keyword>
<dbReference type="Proteomes" id="UP000053095">
    <property type="component" value="Unassembled WGS sequence"/>
</dbReference>
<keyword evidence="6" id="KW-0963">Cytoplasm</keyword>
<evidence type="ECO:0000256" key="12">
    <source>
        <dbReference type="ARBA" id="ARBA00045962"/>
    </source>
</evidence>
<dbReference type="Gene3D" id="4.10.1060.50">
    <property type="match status" value="1"/>
</dbReference>
<evidence type="ECO:0000256" key="10">
    <source>
        <dbReference type="ARBA" id="ARBA00023274"/>
    </source>
</evidence>
<dbReference type="Pfam" id="PF01020">
    <property type="entry name" value="Ribosomal_L40e"/>
    <property type="match status" value="1"/>
</dbReference>
<evidence type="ECO:0000256" key="3">
    <source>
        <dbReference type="ARBA" id="ARBA00004496"/>
    </source>
</evidence>
<dbReference type="InterPro" id="IPR029071">
    <property type="entry name" value="Ubiquitin-like_domsf"/>
</dbReference>
<evidence type="ECO:0000313" key="16">
    <source>
        <dbReference type="Proteomes" id="UP000053095"/>
    </source>
</evidence>
<comment type="subcellular location">
    <subcellularLocation>
        <location evidence="3">Cytoplasm</location>
    </subcellularLocation>
    <subcellularLocation>
        <location evidence="2">Nucleus</location>
    </subcellularLocation>
</comment>
<feature type="region of interest" description="Disordered" evidence="13">
    <location>
        <begin position="373"/>
        <end position="395"/>
    </location>
</feature>
<evidence type="ECO:0000256" key="2">
    <source>
        <dbReference type="ARBA" id="ARBA00004123"/>
    </source>
</evidence>
<dbReference type="GO" id="GO:0000055">
    <property type="term" value="P:ribosomal large subunit export from nucleus"/>
    <property type="evidence" value="ECO:0007669"/>
    <property type="project" value="UniProtKB-ARBA"/>
</dbReference>
<feature type="region of interest" description="Disordered" evidence="13">
    <location>
        <begin position="74"/>
        <end position="93"/>
    </location>
</feature>
<dbReference type="GO" id="GO:0006412">
    <property type="term" value="P:translation"/>
    <property type="evidence" value="ECO:0007669"/>
    <property type="project" value="InterPro"/>
</dbReference>
<accession>A0A6V8HAJ9</accession>
<comment type="subunit">
    <text evidence="11">Part of the 60S ribosomal subunit.</text>
</comment>
<evidence type="ECO:0000256" key="11">
    <source>
        <dbReference type="ARBA" id="ARBA00035124"/>
    </source>
</evidence>
<keyword evidence="16" id="KW-1185">Reference proteome</keyword>
<dbReference type="GO" id="GO:0003735">
    <property type="term" value="F:structural constituent of ribosome"/>
    <property type="evidence" value="ECO:0007669"/>
    <property type="project" value="InterPro"/>
</dbReference>
<evidence type="ECO:0000256" key="8">
    <source>
        <dbReference type="ARBA" id="ARBA00022980"/>
    </source>
</evidence>
<evidence type="ECO:0000256" key="9">
    <source>
        <dbReference type="ARBA" id="ARBA00023242"/>
    </source>
</evidence>
<dbReference type="EMBL" id="DF933829">
    <property type="protein sequence ID" value="GAM38183.1"/>
    <property type="molecule type" value="Genomic_DNA"/>
</dbReference>
<evidence type="ECO:0000256" key="5">
    <source>
        <dbReference type="ARBA" id="ARBA00010570"/>
    </source>
</evidence>
<keyword evidence="7" id="KW-1017">Isopeptide bond</keyword>
<dbReference type="InterPro" id="IPR038587">
    <property type="entry name" value="Ribosomal_eL40_sf"/>
</dbReference>
<dbReference type="SMART" id="SM01377">
    <property type="entry name" value="Ribosomal_L40e"/>
    <property type="match status" value="1"/>
</dbReference>
<gene>
    <name evidence="15" type="ORF">TCE0_033f08711</name>
</gene>
<keyword evidence="8" id="KW-0689">Ribosomal protein</keyword>
<dbReference type="GO" id="GO:1990904">
    <property type="term" value="C:ribonucleoprotein complex"/>
    <property type="evidence" value="ECO:0007669"/>
    <property type="project" value="UniProtKB-KW"/>
</dbReference>
<evidence type="ECO:0000256" key="13">
    <source>
        <dbReference type="SAM" id="MobiDB-lite"/>
    </source>
</evidence>
<evidence type="ECO:0000313" key="15">
    <source>
        <dbReference type="EMBL" id="GAM38183.1"/>
    </source>
</evidence>
<dbReference type="Pfam" id="PF11781">
    <property type="entry name" value="Zn_ribbon_RRN7"/>
    <property type="match status" value="1"/>
</dbReference>
<dbReference type="PANTHER" id="PTHR10666">
    <property type="entry name" value="UBIQUITIN"/>
    <property type="match status" value="1"/>
</dbReference>
<comment type="function">
    <text evidence="1">Component of the 60S subunit of the ribosome.</text>
</comment>
<reference evidence="16" key="1">
    <citation type="journal article" date="2015" name="Genome Announc.">
        <title>Draft genome sequence of Talaromyces cellulolyticus strain Y-94, a source of lignocellulosic biomass-degrading enzymes.</title>
        <authorList>
            <person name="Fujii T."/>
            <person name="Koike H."/>
            <person name="Sawayama S."/>
            <person name="Yano S."/>
            <person name="Inoue H."/>
        </authorList>
    </citation>
    <scope>NUCLEOTIDE SEQUENCE [LARGE SCALE GENOMIC DNA]</scope>
    <source>
        <strain evidence="16">Y-94</strain>
    </source>
</reference>
<dbReference type="InterPro" id="IPR019954">
    <property type="entry name" value="Ubiquitin_CS"/>
</dbReference>
<protein>
    <submittedName>
        <fullName evidence="15">RNA polymerase I</fullName>
    </submittedName>
</protein>
<comment type="function">
    <text evidence="12">Component of the ribosome, a large ribonucleoprotein complex responsible for the synthesis of proteins in the cell. The small ribosomal subunit (SSU) binds messenger RNAs (mRNAs) and translates the encoded message by selecting cognate aminoacyl-transfer RNA (tRNA) molecules. The large subunit (LSU) contains the ribosomal catalytic site termed the peptidyl transferase center (PTC), which catalyzes the formation of peptide bonds, thereby polymerizing the amino acids delivered by tRNAs into a polypeptide chain. The nascent polypeptides leave the ribosome through a tunnel in the LSU and interact with protein factors that function in enzymatic processing, targeting, and the membrane insertion of nascent chains at the exit of the ribosomal tunnel. eL40 is essential for translation of a subset of cellular transcripts, including stress response transcripts, such as DDR2.</text>
</comment>
<feature type="domain" description="Ubiquitin-like" evidence="14">
    <location>
        <begin position="425"/>
        <end position="500"/>
    </location>
</feature>
<dbReference type="SUPFAM" id="SSF57829">
    <property type="entry name" value="Zn-binding ribosomal proteins"/>
    <property type="match status" value="1"/>
</dbReference>
<dbReference type="PROSITE" id="PS00299">
    <property type="entry name" value="UBIQUITIN_1"/>
    <property type="match status" value="1"/>
</dbReference>
<dbReference type="PRINTS" id="PR00348">
    <property type="entry name" value="UBIQUITIN"/>
</dbReference>
<evidence type="ECO:0000256" key="1">
    <source>
        <dbReference type="ARBA" id="ARBA00002241"/>
    </source>
</evidence>
<dbReference type="Pfam" id="PF00240">
    <property type="entry name" value="ubiquitin"/>
    <property type="match status" value="1"/>
</dbReference>
<dbReference type="GO" id="GO:0005840">
    <property type="term" value="C:ribosome"/>
    <property type="evidence" value="ECO:0007669"/>
    <property type="project" value="UniProtKB-KW"/>
</dbReference>